<dbReference type="Pfam" id="PF12710">
    <property type="entry name" value="HAD"/>
    <property type="match status" value="1"/>
</dbReference>
<sequence length="260" mass="28378">MKTAAFFDLDKTILARSSSFAFARPFYKGGLIGRSDVIRSAYAQFVYLASGADHDQMESMRTYMSKLVTGWDVDKVKQIVAETLDEIVDPMVYEEAIKLIEDHKARGHDVIIISSSGTDVVEPIGQRLGVDIAIGTQVAVEDGHYTGEILFYAYGEGKAEAMMALAAEHDYDLDSSYAYTDSQTDLPMLELVGNPVAVNPDTELRKVATERDWPVLDFATPVALRKTIDTKQAAAAGAGVALGAVALGIAWYARRRVTRA</sequence>
<dbReference type="FunFam" id="3.40.50.1000:FF:000025">
    <property type="entry name" value="HAD hydrolase, family IB"/>
    <property type="match status" value="1"/>
</dbReference>
<gene>
    <name evidence="5" type="ORF">UFOPK2625_00958</name>
</gene>
<dbReference type="Gene3D" id="3.40.50.1000">
    <property type="entry name" value="HAD superfamily/HAD-like"/>
    <property type="match status" value="1"/>
</dbReference>
<dbReference type="CDD" id="cd02612">
    <property type="entry name" value="HAD_PGPPase"/>
    <property type="match status" value="1"/>
</dbReference>
<dbReference type="NCBIfam" id="TIGR01490">
    <property type="entry name" value="HAD-SF-IB-hyp1"/>
    <property type="match status" value="1"/>
</dbReference>
<keyword evidence="4" id="KW-1133">Transmembrane helix</keyword>
<dbReference type="PANTHER" id="PTHR43344:SF13">
    <property type="entry name" value="PHOSPHATASE RV3661-RELATED"/>
    <property type="match status" value="1"/>
</dbReference>
<keyword evidence="2" id="KW-0378">Hydrolase</keyword>
<accession>A0A6J6QGJ6</accession>
<evidence type="ECO:0000256" key="2">
    <source>
        <dbReference type="ARBA" id="ARBA00022801"/>
    </source>
</evidence>
<keyword evidence="4" id="KW-0472">Membrane</keyword>
<dbReference type="GO" id="GO:0046872">
    <property type="term" value="F:metal ion binding"/>
    <property type="evidence" value="ECO:0007669"/>
    <property type="project" value="UniProtKB-KW"/>
</dbReference>
<evidence type="ECO:0000256" key="3">
    <source>
        <dbReference type="ARBA" id="ARBA00022842"/>
    </source>
</evidence>
<name>A0A6J6QGJ6_9ZZZZ</name>
<protein>
    <submittedName>
        <fullName evidence="5">Unannotated protein</fullName>
    </submittedName>
</protein>
<dbReference type="SUPFAM" id="SSF56784">
    <property type="entry name" value="HAD-like"/>
    <property type="match status" value="1"/>
</dbReference>
<proteinExistence type="predicted"/>
<keyword evidence="3" id="KW-0460">Magnesium</keyword>
<evidence type="ECO:0000256" key="4">
    <source>
        <dbReference type="SAM" id="Phobius"/>
    </source>
</evidence>
<dbReference type="GO" id="GO:0016787">
    <property type="term" value="F:hydrolase activity"/>
    <property type="evidence" value="ECO:0007669"/>
    <property type="project" value="UniProtKB-KW"/>
</dbReference>
<dbReference type="InterPro" id="IPR006385">
    <property type="entry name" value="HAD_hydro_SerB1"/>
</dbReference>
<evidence type="ECO:0000313" key="5">
    <source>
        <dbReference type="EMBL" id="CAB4710009.1"/>
    </source>
</evidence>
<dbReference type="EMBL" id="CAEZXZ010000145">
    <property type="protein sequence ID" value="CAB4710009.1"/>
    <property type="molecule type" value="Genomic_DNA"/>
</dbReference>
<dbReference type="InterPro" id="IPR023214">
    <property type="entry name" value="HAD_sf"/>
</dbReference>
<dbReference type="AlphaFoldDB" id="A0A6J6QGJ6"/>
<organism evidence="5">
    <name type="scientific">freshwater metagenome</name>
    <dbReference type="NCBI Taxonomy" id="449393"/>
    <lineage>
        <taxon>unclassified sequences</taxon>
        <taxon>metagenomes</taxon>
        <taxon>ecological metagenomes</taxon>
    </lineage>
</organism>
<dbReference type="PANTHER" id="PTHR43344">
    <property type="entry name" value="PHOSPHOSERINE PHOSPHATASE"/>
    <property type="match status" value="1"/>
</dbReference>
<evidence type="ECO:0000256" key="1">
    <source>
        <dbReference type="ARBA" id="ARBA00022723"/>
    </source>
</evidence>
<feature type="transmembrane region" description="Helical" evidence="4">
    <location>
        <begin position="233"/>
        <end position="253"/>
    </location>
</feature>
<dbReference type="NCBIfam" id="TIGR01488">
    <property type="entry name" value="HAD-SF-IB"/>
    <property type="match status" value="1"/>
</dbReference>
<reference evidence="5" key="1">
    <citation type="submission" date="2020-05" db="EMBL/GenBank/DDBJ databases">
        <authorList>
            <person name="Chiriac C."/>
            <person name="Salcher M."/>
            <person name="Ghai R."/>
            <person name="Kavagutti S V."/>
        </authorList>
    </citation>
    <scope>NUCLEOTIDE SEQUENCE</scope>
</reference>
<dbReference type="InterPro" id="IPR036412">
    <property type="entry name" value="HAD-like_sf"/>
</dbReference>
<dbReference type="InterPro" id="IPR050582">
    <property type="entry name" value="HAD-like_SerB"/>
</dbReference>
<dbReference type="Gene3D" id="1.20.1440.100">
    <property type="entry name" value="SG protein - dephosphorylation function"/>
    <property type="match status" value="1"/>
</dbReference>
<keyword evidence="1" id="KW-0479">Metal-binding</keyword>
<keyword evidence="4" id="KW-0812">Transmembrane</keyword>